<feature type="repeat" description="PPR" evidence="4">
    <location>
        <begin position="255"/>
        <end position="289"/>
    </location>
</feature>
<dbReference type="InterPro" id="IPR013083">
    <property type="entry name" value="Znf_RING/FYVE/PHD"/>
</dbReference>
<dbReference type="Gene3D" id="1.25.40.10">
    <property type="entry name" value="Tetratricopeptide repeat domain"/>
    <property type="match status" value="5"/>
</dbReference>
<dbReference type="PANTHER" id="PTHR47926:SF436">
    <property type="entry name" value="PENTATRICOPEPTIDE REPEAT-CONTAINING PROTEIN ELI1, CHLOROPLASTIC-LIKE ISOFORM X2"/>
    <property type="match status" value="1"/>
</dbReference>
<dbReference type="OMA" id="YKMMESE"/>
<reference evidence="7" key="1">
    <citation type="journal article" date="2017" name="Nature">
        <title>The genome of Chenopodium quinoa.</title>
        <authorList>
            <person name="Jarvis D.E."/>
            <person name="Ho Y.S."/>
            <person name="Lightfoot D.J."/>
            <person name="Schmoeckel S.M."/>
            <person name="Li B."/>
            <person name="Borm T.J.A."/>
            <person name="Ohyanagi H."/>
            <person name="Mineta K."/>
            <person name="Michell C.T."/>
            <person name="Saber N."/>
            <person name="Kharbatia N.M."/>
            <person name="Rupper R.R."/>
            <person name="Sharp A.R."/>
            <person name="Dally N."/>
            <person name="Boughton B.A."/>
            <person name="Woo Y.H."/>
            <person name="Gao G."/>
            <person name="Schijlen E.G.W.M."/>
            <person name="Guo X."/>
            <person name="Momin A.A."/>
            <person name="Negrao S."/>
            <person name="Al-Babili S."/>
            <person name="Gehring C."/>
            <person name="Roessner U."/>
            <person name="Jung C."/>
            <person name="Murphy K."/>
            <person name="Arold S.T."/>
            <person name="Gojobori T."/>
            <person name="van der Linden C.G."/>
            <person name="van Loo E.N."/>
            <person name="Jellen E.N."/>
            <person name="Maughan P.J."/>
            <person name="Tester M."/>
        </authorList>
    </citation>
    <scope>NUCLEOTIDE SEQUENCE [LARGE SCALE GENOMIC DNA]</scope>
    <source>
        <strain evidence="7">cv. PI 614886</strain>
    </source>
</reference>
<dbReference type="GO" id="GO:0003729">
    <property type="term" value="F:mRNA binding"/>
    <property type="evidence" value="ECO:0007669"/>
    <property type="project" value="UniProtKB-ARBA"/>
</dbReference>
<evidence type="ECO:0000313" key="7">
    <source>
        <dbReference type="EnsemblPlants" id="AUR62000103-RA:cds"/>
    </source>
</evidence>
<dbReference type="PROSITE" id="PS51375">
    <property type="entry name" value="PPR"/>
    <property type="match status" value="5"/>
</dbReference>
<evidence type="ECO:0000256" key="4">
    <source>
        <dbReference type="PROSITE-ProRule" id="PRU00708"/>
    </source>
</evidence>
<dbReference type="SMART" id="SM00184">
    <property type="entry name" value="RING"/>
    <property type="match status" value="1"/>
</dbReference>
<dbReference type="SUPFAM" id="SSF57850">
    <property type="entry name" value="RING/U-box"/>
    <property type="match status" value="1"/>
</dbReference>
<feature type="repeat" description="PPR" evidence="4">
    <location>
        <begin position="422"/>
        <end position="456"/>
    </location>
</feature>
<evidence type="ECO:0000259" key="6">
    <source>
        <dbReference type="PROSITE" id="PS50089"/>
    </source>
</evidence>
<feature type="region of interest" description="Disordered" evidence="5">
    <location>
        <begin position="715"/>
        <end position="741"/>
    </location>
</feature>
<evidence type="ECO:0000256" key="1">
    <source>
        <dbReference type="ARBA" id="ARBA00006643"/>
    </source>
</evidence>
<dbReference type="InterPro" id="IPR046848">
    <property type="entry name" value="E_motif"/>
</dbReference>
<dbReference type="Pfam" id="PF20430">
    <property type="entry name" value="Eplus_motif"/>
    <property type="match status" value="1"/>
</dbReference>
<accession>A0A803KM47</accession>
<dbReference type="GO" id="GO:0008270">
    <property type="term" value="F:zinc ion binding"/>
    <property type="evidence" value="ECO:0007669"/>
    <property type="project" value="UniProtKB-KW"/>
</dbReference>
<proteinExistence type="inferred from homology"/>
<keyword evidence="2" id="KW-0677">Repeat</keyword>
<dbReference type="Gene3D" id="3.30.40.10">
    <property type="entry name" value="Zinc/RING finger domain, C3HC4 (zinc finger)"/>
    <property type="match status" value="1"/>
</dbReference>
<dbReference type="Gramene" id="AUR62000103-RA">
    <property type="protein sequence ID" value="AUR62000103-RA:cds"/>
    <property type="gene ID" value="AUR62000103"/>
</dbReference>
<dbReference type="FunFam" id="1.25.40.10:FF:000690">
    <property type="entry name" value="Pentatricopeptide repeat-containing protein"/>
    <property type="match status" value="1"/>
</dbReference>
<dbReference type="PROSITE" id="PS50089">
    <property type="entry name" value="ZF_RING_2"/>
    <property type="match status" value="1"/>
</dbReference>
<protein>
    <recommendedName>
        <fullName evidence="6">RING-type domain-containing protein</fullName>
    </recommendedName>
</protein>
<feature type="repeat" description="PPR" evidence="4">
    <location>
        <begin position="154"/>
        <end position="188"/>
    </location>
</feature>
<dbReference type="Proteomes" id="UP000596660">
    <property type="component" value="Unplaced"/>
</dbReference>
<dbReference type="FunFam" id="1.25.40.10:FF:000344">
    <property type="entry name" value="Pentatricopeptide repeat-containing protein"/>
    <property type="match status" value="1"/>
</dbReference>
<feature type="repeat" description="PPR" evidence="4">
    <location>
        <begin position="387"/>
        <end position="421"/>
    </location>
</feature>
<organism evidence="7 8">
    <name type="scientific">Chenopodium quinoa</name>
    <name type="common">Quinoa</name>
    <dbReference type="NCBI Taxonomy" id="63459"/>
    <lineage>
        <taxon>Eukaryota</taxon>
        <taxon>Viridiplantae</taxon>
        <taxon>Streptophyta</taxon>
        <taxon>Embryophyta</taxon>
        <taxon>Tracheophyta</taxon>
        <taxon>Spermatophyta</taxon>
        <taxon>Magnoliopsida</taxon>
        <taxon>eudicotyledons</taxon>
        <taxon>Gunneridae</taxon>
        <taxon>Pentapetalae</taxon>
        <taxon>Caryophyllales</taxon>
        <taxon>Chenopodiaceae</taxon>
        <taxon>Chenopodioideae</taxon>
        <taxon>Atripliceae</taxon>
        <taxon>Chenopodium</taxon>
    </lineage>
</organism>
<dbReference type="GO" id="GO:0005737">
    <property type="term" value="C:cytoplasm"/>
    <property type="evidence" value="ECO:0007669"/>
    <property type="project" value="UniProtKB-ARBA"/>
</dbReference>
<feature type="compositionally biased region" description="Polar residues" evidence="5">
    <location>
        <begin position="715"/>
        <end position="736"/>
    </location>
</feature>
<dbReference type="FunFam" id="1.25.40.10:FF:000348">
    <property type="entry name" value="Pentatricopeptide repeat-containing protein chloroplastic"/>
    <property type="match status" value="1"/>
</dbReference>
<dbReference type="PANTHER" id="PTHR47926">
    <property type="entry name" value="PENTATRICOPEPTIDE REPEAT-CONTAINING PROTEIN"/>
    <property type="match status" value="1"/>
</dbReference>
<reference evidence="7" key="2">
    <citation type="submission" date="2021-03" db="UniProtKB">
        <authorList>
            <consortium name="EnsemblPlants"/>
        </authorList>
    </citation>
    <scope>IDENTIFICATION</scope>
</reference>
<dbReference type="InterPro" id="IPR002885">
    <property type="entry name" value="PPR_rpt"/>
</dbReference>
<keyword evidence="3" id="KW-0862">Zinc</keyword>
<dbReference type="InterPro" id="IPR011990">
    <property type="entry name" value="TPR-like_helical_dom_sf"/>
</dbReference>
<dbReference type="EnsemblPlants" id="AUR62000103-RA">
    <property type="protein sequence ID" value="AUR62000103-RA:cds"/>
    <property type="gene ID" value="AUR62000103"/>
</dbReference>
<dbReference type="Pfam" id="PF01535">
    <property type="entry name" value="PPR"/>
    <property type="match status" value="3"/>
</dbReference>
<dbReference type="Pfam" id="PF20431">
    <property type="entry name" value="E_motif"/>
    <property type="match status" value="1"/>
</dbReference>
<feature type="domain" description="RING-type" evidence="6">
    <location>
        <begin position="807"/>
        <end position="847"/>
    </location>
</feature>
<dbReference type="Pfam" id="PF13639">
    <property type="entry name" value="zf-RING_2"/>
    <property type="match status" value="1"/>
</dbReference>
<keyword evidence="3" id="KW-0479">Metal-binding</keyword>
<dbReference type="FunFam" id="3.30.40.10:FF:000226">
    <property type="entry name" value="E3 ubiquitin ligase BIG BROTHER"/>
    <property type="match status" value="1"/>
</dbReference>
<dbReference type="InterPro" id="IPR046849">
    <property type="entry name" value="E2_motif"/>
</dbReference>
<evidence type="ECO:0000256" key="5">
    <source>
        <dbReference type="SAM" id="MobiDB-lite"/>
    </source>
</evidence>
<name>A0A803KM47_CHEQI</name>
<keyword evidence="3" id="KW-0863">Zinc-finger</keyword>
<feature type="repeat" description="PPR" evidence="4">
    <location>
        <begin position="356"/>
        <end position="386"/>
    </location>
</feature>
<dbReference type="GO" id="GO:0009451">
    <property type="term" value="P:RNA modification"/>
    <property type="evidence" value="ECO:0007669"/>
    <property type="project" value="InterPro"/>
</dbReference>
<keyword evidence="8" id="KW-1185">Reference proteome</keyword>
<evidence type="ECO:0000256" key="2">
    <source>
        <dbReference type="ARBA" id="ARBA00022737"/>
    </source>
</evidence>
<sequence length="860" mass="96432">MEHLFQIQAQMIISGLILDGLASSRLIAFCAISEAGDLDYCEKILKFVDNPKVFSWNIAIKGYSESLIPIKAVKLYKEMLNNSGCRPDNFTYPLIFKVCARLSLNYTGYGILGHVLILGLDSDVFVHNGIIHMLVSCGRLDDARNVFDESCVRDLVTWNSLINGYVHCGQACKALKLYEEMRVEGIRPDEVTMIGMVASCAQLEDFSRGLEFHRLIGDYGLDFTVPLCNALMDMYVKCGDLKAAQDIFDNLRKKTMVSWTTIVVGYAKFGLLDEARELFDKMPEKDVVPWNAMIGAYVQAKYSKEALVLFHEMQGANVTPDEITMVNSLSACSQLGALDVGIWIHWYVNKKKLSLNVSLGTALVDMYAKCGNVGKALEVFHEMASKNSLTYTAIIGGLALHGNANDALSYFSKMVDVGLVPDEITFLGVLAACCHGGLVDKGRQYFAEMTIYNLTPNLKHYSSMVDLLGRAGKLEDAEALIKSMPMEPDAVVWGALFFACRMHGNVIMGEKAALKLLELDPGDGGIYVLLANMYGDAEMWDKSRKVRKMMKARGVDKTPGRSSIEINGVVHEFTIRDKTHPQSKEIFDCLVQLTKQLELVETISTSWTADFVEMSWNQHMDSHYVGSNAPYNSAGSFMDFFAGLTYNHVNYIFSGTQIQDTTFSPVSAGYYKFGYSDPGASQYYNNTPSFEVFDHIVDGTDEYTRRPADFPSREQTAAANHQSQRMPNMNVNSSSRDCPRSHHNSQDYQAVWQDHIDPDSMTYEELLELGEAVGTHSRGLSQEQISLLPISKFKCCFLRKRCRSERCVICQMEYKRRDRLITLPCKHKYHVGCGTKWLSINKACPICYTEVFIGATKKFK</sequence>
<evidence type="ECO:0000313" key="8">
    <source>
        <dbReference type="Proteomes" id="UP000596660"/>
    </source>
</evidence>
<dbReference type="InterPro" id="IPR046960">
    <property type="entry name" value="PPR_At4g14850-like_plant"/>
</dbReference>
<dbReference type="Pfam" id="PF13041">
    <property type="entry name" value="PPR_2"/>
    <property type="match status" value="4"/>
</dbReference>
<comment type="similarity">
    <text evidence="1">Belongs to the PPR family. PCMP-H subfamily.</text>
</comment>
<dbReference type="InterPro" id="IPR001841">
    <property type="entry name" value="Znf_RING"/>
</dbReference>
<dbReference type="NCBIfam" id="TIGR00756">
    <property type="entry name" value="PPR"/>
    <property type="match status" value="6"/>
</dbReference>
<evidence type="ECO:0000256" key="3">
    <source>
        <dbReference type="PROSITE-ProRule" id="PRU00175"/>
    </source>
</evidence>
<dbReference type="AlphaFoldDB" id="A0A803KM47"/>